<sequence length="132" mass="14339">MLHVTYSVDLLLSNLDFPPGPREPGAHGPLAPPSRPLPVLSSWRTRGPLPAYRRAPWFPRRTPAPRLPGLRFLFRSVVHGSGSNMETNSPSLATALADTFIAAGISQTRDTPSLSRLPSTCFREASRGDPSL</sequence>
<dbReference type="EMBL" id="JACASE010000012">
    <property type="protein sequence ID" value="KAF6422938.1"/>
    <property type="molecule type" value="Genomic_DNA"/>
</dbReference>
<comment type="caution">
    <text evidence="2">The sequence shown here is derived from an EMBL/GenBank/DDBJ whole genome shotgun (WGS) entry which is preliminary data.</text>
</comment>
<evidence type="ECO:0000313" key="2">
    <source>
        <dbReference type="EMBL" id="KAF6422938.1"/>
    </source>
</evidence>
<evidence type="ECO:0000313" key="3">
    <source>
        <dbReference type="Proteomes" id="UP000593571"/>
    </source>
</evidence>
<feature type="region of interest" description="Disordered" evidence="1">
    <location>
        <begin position="19"/>
        <end position="39"/>
    </location>
</feature>
<dbReference type="Proteomes" id="UP000593571">
    <property type="component" value="Unassembled WGS sequence"/>
</dbReference>
<name>A0A7J8DIC4_ROUAE</name>
<organism evidence="2 3">
    <name type="scientific">Rousettus aegyptiacus</name>
    <name type="common">Egyptian fruit bat</name>
    <name type="synonym">Pteropus aegyptiacus</name>
    <dbReference type="NCBI Taxonomy" id="9407"/>
    <lineage>
        <taxon>Eukaryota</taxon>
        <taxon>Metazoa</taxon>
        <taxon>Chordata</taxon>
        <taxon>Craniata</taxon>
        <taxon>Vertebrata</taxon>
        <taxon>Euteleostomi</taxon>
        <taxon>Mammalia</taxon>
        <taxon>Eutheria</taxon>
        <taxon>Laurasiatheria</taxon>
        <taxon>Chiroptera</taxon>
        <taxon>Yinpterochiroptera</taxon>
        <taxon>Pteropodoidea</taxon>
        <taxon>Pteropodidae</taxon>
        <taxon>Rousettinae</taxon>
        <taxon>Rousettus</taxon>
    </lineage>
</organism>
<protein>
    <submittedName>
        <fullName evidence="2">Uncharacterized protein</fullName>
    </submittedName>
</protein>
<keyword evidence="3" id="KW-1185">Reference proteome</keyword>
<reference evidence="2 3" key="1">
    <citation type="journal article" date="2020" name="Nature">
        <title>Six reference-quality genomes reveal evolution of bat adaptations.</title>
        <authorList>
            <person name="Jebb D."/>
            <person name="Huang Z."/>
            <person name="Pippel M."/>
            <person name="Hughes G.M."/>
            <person name="Lavrichenko K."/>
            <person name="Devanna P."/>
            <person name="Winkler S."/>
            <person name="Jermiin L.S."/>
            <person name="Skirmuntt E.C."/>
            <person name="Katzourakis A."/>
            <person name="Burkitt-Gray L."/>
            <person name="Ray D.A."/>
            <person name="Sullivan K.A.M."/>
            <person name="Roscito J.G."/>
            <person name="Kirilenko B.M."/>
            <person name="Davalos L.M."/>
            <person name="Corthals A.P."/>
            <person name="Power M.L."/>
            <person name="Jones G."/>
            <person name="Ransome R.D."/>
            <person name="Dechmann D.K.N."/>
            <person name="Locatelli A.G."/>
            <person name="Puechmaille S.J."/>
            <person name="Fedrigo O."/>
            <person name="Jarvis E.D."/>
            <person name="Hiller M."/>
            <person name="Vernes S.C."/>
            <person name="Myers E.W."/>
            <person name="Teeling E.C."/>
        </authorList>
    </citation>
    <scope>NUCLEOTIDE SEQUENCE [LARGE SCALE GENOMIC DNA]</scope>
    <source>
        <strain evidence="2">MRouAeg1</strain>
        <tissue evidence="2">Muscle</tissue>
    </source>
</reference>
<proteinExistence type="predicted"/>
<gene>
    <name evidence="2" type="ORF">HJG63_008724</name>
</gene>
<feature type="region of interest" description="Disordered" evidence="1">
    <location>
        <begin position="107"/>
        <end position="132"/>
    </location>
</feature>
<feature type="compositionally biased region" description="Polar residues" evidence="1">
    <location>
        <begin position="107"/>
        <end position="118"/>
    </location>
</feature>
<accession>A0A7J8DIC4</accession>
<evidence type="ECO:0000256" key="1">
    <source>
        <dbReference type="SAM" id="MobiDB-lite"/>
    </source>
</evidence>
<dbReference type="AlphaFoldDB" id="A0A7J8DIC4"/>